<keyword evidence="1 4" id="KW-0808">Transferase</keyword>
<reference evidence="5" key="1">
    <citation type="submission" date="2015-08" db="EMBL/GenBank/DDBJ databases">
        <title>Fjat-10028 dsm 16317.</title>
        <authorList>
            <person name="Liu B."/>
            <person name="Wang J."/>
            <person name="Zhu Y."/>
            <person name="Liu G."/>
            <person name="Chen Q."/>
            <person name="Chen Z."/>
            <person name="Lan J."/>
            <person name="Che J."/>
            <person name="Ge C."/>
            <person name="Shi H."/>
            <person name="Pan Z."/>
            <person name="Liu X."/>
        </authorList>
    </citation>
    <scope>NUCLEOTIDE SEQUENCE [LARGE SCALE GENOMIC DNA]</scope>
    <source>
        <strain evidence="5">DSM 16317</strain>
    </source>
</reference>
<dbReference type="EMBL" id="LILB01000001">
    <property type="protein sequence ID" value="KOO52660.1"/>
    <property type="molecule type" value="Genomic_DNA"/>
</dbReference>
<evidence type="ECO:0000313" key="4">
    <source>
        <dbReference type="EMBL" id="KOO52660.1"/>
    </source>
</evidence>
<feature type="domain" description="N-acetyltransferase" evidence="3">
    <location>
        <begin position="1"/>
        <end position="146"/>
    </location>
</feature>
<dbReference type="PANTHER" id="PTHR42919">
    <property type="entry name" value="N-ALPHA-ACETYLTRANSFERASE"/>
    <property type="match status" value="1"/>
</dbReference>
<sequence>MLYESIHIPNNKLTREELLNVPHIRKYHEGWGRQGDRALIAIDEENQKVGAVWYRLFEENNQGYGYVDHNTPELGIAVVENGRGKGIGTLLMNKIIQLAMVEGYKSISLSVDPDNSDAVHIYNKLGFQKFGISGTSITMVYRGSEH</sequence>
<proteinExistence type="predicted"/>
<dbReference type="InterPro" id="IPR000182">
    <property type="entry name" value="GNAT_dom"/>
</dbReference>
<dbReference type="CDD" id="cd04301">
    <property type="entry name" value="NAT_SF"/>
    <property type="match status" value="1"/>
</dbReference>
<dbReference type="InterPro" id="IPR016181">
    <property type="entry name" value="Acyl_CoA_acyltransferase"/>
</dbReference>
<dbReference type="Gene3D" id="3.40.630.30">
    <property type="match status" value="1"/>
</dbReference>
<dbReference type="SUPFAM" id="SSF55729">
    <property type="entry name" value="Acyl-CoA N-acyltransferases (Nat)"/>
    <property type="match status" value="1"/>
</dbReference>
<dbReference type="GO" id="GO:0016747">
    <property type="term" value="F:acyltransferase activity, transferring groups other than amino-acyl groups"/>
    <property type="evidence" value="ECO:0007669"/>
    <property type="project" value="InterPro"/>
</dbReference>
<name>A0A0M0LNK1_9BACL</name>
<evidence type="ECO:0000256" key="2">
    <source>
        <dbReference type="ARBA" id="ARBA00023315"/>
    </source>
</evidence>
<organism evidence="4 5">
    <name type="scientific">Viridibacillus arvi</name>
    <dbReference type="NCBI Taxonomy" id="263475"/>
    <lineage>
        <taxon>Bacteria</taxon>
        <taxon>Bacillati</taxon>
        <taxon>Bacillota</taxon>
        <taxon>Bacilli</taxon>
        <taxon>Bacillales</taxon>
        <taxon>Caryophanaceae</taxon>
        <taxon>Viridibacillus</taxon>
    </lineage>
</organism>
<dbReference type="STRING" id="263475.AMD00_05135"/>
<keyword evidence="2" id="KW-0012">Acyltransferase</keyword>
<dbReference type="Pfam" id="PF00583">
    <property type="entry name" value="Acetyltransf_1"/>
    <property type="match status" value="1"/>
</dbReference>
<accession>A0A0M0LNK1</accession>
<comment type="caution">
    <text evidence="4">The sequence shown here is derived from an EMBL/GenBank/DDBJ whole genome shotgun (WGS) entry which is preliminary data.</text>
</comment>
<dbReference type="Proteomes" id="UP000036867">
    <property type="component" value="Unassembled WGS sequence"/>
</dbReference>
<dbReference type="InterPro" id="IPR051556">
    <property type="entry name" value="N-term/lysine_N-AcTrnsfr"/>
</dbReference>
<evidence type="ECO:0000313" key="5">
    <source>
        <dbReference type="Proteomes" id="UP000036867"/>
    </source>
</evidence>
<dbReference type="PROSITE" id="PS51186">
    <property type="entry name" value="GNAT"/>
    <property type="match status" value="1"/>
</dbReference>
<evidence type="ECO:0000259" key="3">
    <source>
        <dbReference type="PROSITE" id="PS51186"/>
    </source>
</evidence>
<evidence type="ECO:0000256" key="1">
    <source>
        <dbReference type="ARBA" id="ARBA00022679"/>
    </source>
</evidence>
<keyword evidence="5" id="KW-1185">Reference proteome</keyword>
<dbReference type="AlphaFoldDB" id="A0A0M0LNK1"/>
<gene>
    <name evidence="4" type="ORF">AMD00_05135</name>
</gene>
<dbReference type="PANTHER" id="PTHR42919:SF8">
    <property type="entry name" value="N-ALPHA-ACETYLTRANSFERASE 50"/>
    <property type="match status" value="1"/>
</dbReference>
<protein>
    <submittedName>
        <fullName evidence="4">Acetyltransferase</fullName>
    </submittedName>
</protein>